<gene>
    <name evidence="2" type="ORF">SAMN05720606_103198</name>
</gene>
<evidence type="ECO:0000313" key="3">
    <source>
        <dbReference type="Proteomes" id="UP000198538"/>
    </source>
</evidence>
<feature type="chain" id="PRO_5011460291" evidence="1">
    <location>
        <begin position="27"/>
        <end position="338"/>
    </location>
</feature>
<feature type="signal peptide" evidence="1">
    <location>
        <begin position="1"/>
        <end position="26"/>
    </location>
</feature>
<proteinExistence type="predicted"/>
<accession>A0A1G5E8D9</accession>
<dbReference type="EMBL" id="FMVM01000003">
    <property type="protein sequence ID" value="SCY23177.1"/>
    <property type="molecule type" value="Genomic_DNA"/>
</dbReference>
<organism evidence="2 3">
    <name type="scientific">Paenibacillus polysaccharolyticus</name>
    <dbReference type="NCBI Taxonomy" id="582692"/>
    <lineage>
        <taxon>Bacteria</taxon>
        <taxon>Bacillati</taxon>
        <taxon>Bacillota</taxon>
        <taxon>Bacilli</taxon>
        <taxon>Bacillales</taxon>
        <taxon>Paenibacillaceae</taxon>
        <taxon>Paenibacillus</taxon>
    </lineage>
</organism>
<keyword evidence="1" id="KW-0732">Signal</keyword>
<dbReference type="Proteomes" id="UP000198538">
    <property type="component" value="Unassembled WGS sequence"/>
</dbReference>
<dbReference type="RefSeq" id="WP_090916916.1">
    <property type="nucleotide sequence ID" value="NZ_FMVM01000003.1"/>
</dbReference>
<dbReference type="STRING" id="582692.SAMN05720606_103198"/>
<evidence type="ECO:0000256" key="1">
    <source>
        <dbReference type="SAM" id="SignalP"/>
    </source>
</evidence>
<sequence>MKKFVSITAAITSMSLLLSIAPAAWAESSPTSVVQDVSNTLNLDQKVTKQLTDAITALAGKQTIQFTSADTAFDDWVVNSTLTGAAEADVTQNYNSKKAKVTSTLINYKADDLNKVLDQALYNKIQSFLKSFDKDKKFKADAFWRVKQDLNDSGLKNYWVIWGHDQSLYVDVDHNNQLSASILYDLKEARATLTNKARNSLKMLGISSVKAFDYSLLTKENKDTLWVYQDDSSINSVHIGSSTGKVWKVINEFGTDWNNDADFKKSFAKPKLSKKKALSAAAPKVKSIFGLNLKGYSVRIQDNQYTFTKKGATTLIGKINKKGAFYSFEAIPVNGVRN</sequence>
<reference evidence="3" key="1">
    <citation type="submission" date="2016-10" db="EMBL/GenBank/DDBJ databases">
        <authorList>
            <person name="Varghese N."/>
            <person name="Submissions S."/>
        </authorList>
    </citation>
    <scope>NUCLEOTIDE SEQUENCE [LARGE SCALE GENOMIC DNA]</scope>
    <source>
        <strain evidence="3">BL9</strain>
    </source>
</reference>
<protein>
    <submittedName>
        <fullName evidence="2">Uncharacterized protein</fullName>
    </submittedName>
</protein>
<name>A0A1G5E8D9_9BACL</name>
<evidence type="ECO:0000313" key="2">
    <source>
        <dbReference type="EMBL" id="SCY23177.1"/>
    </source>
</evidence>
<keyword evidence="3" id="KW-1185">Reference proteome</keyword>
<dbReference type="AlphaFoldDB" id="A0A1G5E8D9"/>